<feature type="non-terminal residue" evidence="2">
    <location>
        <position position="1"/>
    </location>
</feature>
<gene>
    <name evidence="2" type="ORF">UJA718_LOCUS49652</name>
</gene>
<dbReference type="Proteomes" id="UP000663873">
    <property type="component" value="Unassembled WGS sequence"/>
</dbReference>
<reference evidence="2" key="1">
    <citation type="submission" date="2021-02" db="EMBL/GenBank/DDBJ databases">
        <authorList>
            <person name="Nowell W R."/>
        </authorList>
    </citation>
    <scope>NUCLEOTIDE SEQUENCE</scope>
</reference>
<organism evidence="2 3">
    <name type="scientific">Rotaria socialis</name>
    <dbReference type="NCBI Taxonomy" id="392032"/>
    <lineage>
        <taxon>Eukaryota</taxon>
        <taxon>Metazoa</taxon>
        <taxon>Spiralia</taxon>
        <taxon>Gnathifera</taxon>
        <taxon>Rotifera</taxon>
        <taxon>Eurotatoria</taxon>
        <taxon>Bdelloidea</taxon>
        <taxon>Philodinida</taxon>
        <taxon>Philodinidae</taxon>
        <taxon>Rotaria</taxon>
    </lineage>
</organism>
<protein>
    <submittedName>
        <fullName evidence="2">Uncharacterized protein</fullName>
    </submittedName>
</protein>
<evidence type="ECO:0000256" key="1">
    <source>
        <dbReference type="SAM" id="MobiDB-lite"/>
    </source>
</evidence>
<proteinExistence type="predicted"/>
<evidence type="ECO:0000313" key="2">
    <source>
        <dbReference type="EMBL" id="CAF4987840.1"/>
    </source>
</evidence>
<feature type="compositionally biased region" description="Polar residues" evidence="1">
    <location>
        <begin position="32"/>
        <end position="42"/>
    </location>
</feature>
<comment type="caution">
    <text evidence="2">The sequence shown here is derived from an EMBL/GenBank/DDBJ whole genome shotgun (WGS) entry which is preliminary data.</text>
</comment>
<name>A0A821ZWC3_9BILA</name>
<evidence type="ECO:0000313" key="3">
    <source>
        <dbReference type="Proteomes" id="UP000663873"/>
    </source>
</evidence>
<keyword evidence="3" id="KW-1185">Reference proteome</keyword>
<sequence>YRIRKQQIPINTLRDRMRQFITNSTVRDDLTHSIQPTTTTPEMNFEEQPPVASMEDDEQPSSDDDKMLTH</sequence>
<feature type="region of interest" description="Disordered" evidence="1">
    <location>
        <begin position="24"/>
        <end position="70"/>
    </location>
</feature>
<dbReference type="EMBL" id="CAJOBP010105434">
    <property type="protein sequence ID" value="CAF4987840.1"/>
    <property type="molecule type" value="Genomic_DNA"/>
</dbReference>
<accession>A0A821ZWC3</accession>
<dbReference type="AlphaFoldDB" id="A0A821ZWC3"/>